<accession>A0A4R1AK61</accession>
<comment type="caution">
    <text evidence="2">The sequence shown here is derived from an EMBL/GenBank/DDBJ whole genome shotgun (WGS) entry which is preliminary data.</text>
</comment>
<organism evidence="2 3">
    <name type="scientific">Cytobacillus praedii</name>
    <dbReference type="NCBI Taxonomy" id="1742358"/>
    <lineage>
        <taxon>Bacteria</taxon>
        <taxon>Bacillati</taxon>
        <taxon>Bacillota</taxon>
        <taxon>Bacilli</taxon>
        <taxon>Bacillales</taxon>
        <taxon>Bacillaceae</taxon>
        <taxon>Cytobacillus</taxon>
    </lineage>
</organism>
<evidence type="ECO:0000313" key="2">
    <source>
        <dbReference type="EMBL" id="TCI99978.1"/>
    </source>
</evidence>
<dbReference type="Proteomes" id="UP000293846">
    <property type="component" value="Unassembled WGS sequence"/>
</dbReference>
<sequence length="69" mass="8302">MIKNGEREVTFSLCIGLQGKREETFTIKQLGIMPEEYETEEELEKLLEEEWKEWIWNYIDGGIDLNDQY</sequence>
<dbReference type="AlphaFoldDB" id="A0A4R1AK61"/>
<dbReference type="EMBL" id="SJTH01000135">
    <property type="protein sequence ID" value="TCI99978.1"/>
    <property type="molecule type" value="Genomic_DNA"/>
</dbReference>
<name>A0A4R1AK61_9BACI</name>
<dbReference type="Pfam" id="PF23768">
    <property type="entry name" value="DUF7167"/>
    <property type="match status" value="1"/>
</dbReference>
<dbReference type="RefSeq" id="WP_131239741.1">
    <property type="nucleotide sequence ID" value="NZ_SJTH01000135.1"/>
</dbReference>
<gene>
    <name evidence="2" type="ORF">E0Y62_27110</name>
</gene>
<evidence type="ECO:0000259" key="1">
    <source>
        <dbReference type="Pfam" id="PF23768"/>
    </source>
</evidence>
<keyword evidence="3" id="KW-1185">Reference proteome</keyword>
<reference evidence="2 3" key="1">
    <citation type="submission" date="2019-03" db="EMBL/GenBank/DDBJ databases">
        <authorList>
            <person name="Jensen L."/>
            <person name="Storgaard J."/>
            <person name="Sulaj E."/>
            <person name="Schramm A."/>
            <person name="Marshall I.P.G."/>
        </authorList>
    </citation>
    <scope>NUCLEOTIDE SEQUENCE [LARGE SCALE GENOMIC DNA]</scope>
    <source>
        <strain evidence="2 3">2017H2G3</strain>
    </source>
</reference>
<evidence type="ECO:0000313" key="3">
    <source>
        <dbReference type="Proteomes" id="UP000293846"/>
    </source>
</evidence>
<dbReference type="InterPro" id="IPR055591">
    <property type="entry name" value="DUF7167"/>
</dbReference>
<proteinExistence type="predicted"/>
<feature type="domain" description="DUF7167" evidence="1">
    <location>
        <begin position="20"/>
        <end position="62"/>
    </location>
</feature>
<protein>
    <recommendedName>
        <fullName evidence="1">DUF7167 domain-containing protein</fullName>
    </recommendedName>
</protein>